<dbReference type="PANTHER" id="PTHR42648">
    <property type="entry name" value="TRANSPOSASE, PUTATIVE-RELATED"/>
    <property type="match status" value="1"/>
</dbReference>
<name>A0A699PSS2_TANCI</name>
<dbReference type="SUPFAM" id="SSF53098">
    <property type="entry name" value="Ribonuclease H-like"/>
    <property type="match status" value="1"/>
</dbReference>
<dbReference type="InterPro" id="IPR036397">
    <property type="entry name" value="RNaseH_sf"/>
</dbReference>
<dbReference type="InterPro" id="IPR039537">
    <property type="entry name" value="Retrotran_Ty1/copia-like"/>
</dbReference>
<proteinExistence type="predicted"/>
<dbReference type="EMBL" id="BKCJ010960071">
    <property type="protein sequence ID" value="GFC54134.1"/>
    <property type="molecule type" value="Genomic_DNA"/>
</dbReference>
<dbReference type="AlphaFoldDB" id="A0A699PSS2"/>
<gene>
    <name evidence="3" type="ORF">Tci_826104</name>
</gene>
<dbReference type="PROSITE" id="PS50994">
    <property type="entry name" value="INTEGRASE"/>
    <property type="match status" value="1"/>
</dbReference>
<dbReference type="InterPro" id="IPR012337">
    <property type="entry name" value="RNaseH-like_sf"/>
</dbReference>
<feature type="region of interest" description="Disordered" evidence="1">
    <location>
        <begin position="139"/>
        <end position="160"/>
    </location>
</feature>
<sequence length="160" mass="18590">DETTPVLKTFILGLKNLLSLTVKVIRCDNGTEFKNSDLNQLYGLKGIKREFSVPRIPQQNSIAERKNMTLIEAARTLLADLLLFIPFWAEINKYWFHETFWLSCHHFKYPGPLRFTRYKKAEEEVTYTYVLFLVLSDGSTSSQNKNKDALIDGKEHDDDI</sequence>
<protein>
    <submittedName>
        <fullName evidence="3">Putative ribonuclease H-like domain-containing protein</fullName>
    </submittedName>
</protein>
<dbReference type="GO" id="GO:0003676">
    <property type="term" value="F:nucleic acid binding"/>
    <property type="evidence" value="ECO:0007669"/>
    <property type="project" value="InterPro"/>
</dbReference>
<feature type="non-terminal residue" evidence="3">
    <location>
        <position position="1"/>
    </location>
</feature>
<dbReference type="GO" id="GO:0015074">
    <property type="term" value="P:DNA integration"/>
    <property type="evidence" value="ECO:0007669"/>
    <property type="project" value="InterPro"/>
</dbReference>
<evidence type="ECO:0000259" key="2">
    <source>
        <dbReference type="PROSITE" id="PS50994"/>
    </source>
</evidence>
<dbReference type="PANTHER" id="PTHR42648:SF32">
    <property type="entry name" value="RIBONUCLEASE H-LIKE DOMAIN, GAG-PRE-INTEGRASE DOMAIN PROTEIN-RELATED"/>
    <property type="match status" value="1"/>
</dbReference>
<organism evidence="3">
    <name type="scientific">Tanacetum cinerariifolium</name>
    <name type="common">Dalmatian daisy</name>
    <name type="synonym">Chrysanthemum cinerariifolium</name>
    <dbReference type="NCBI Taxonomy" id="118510"/>
    <lineage>
        <taxon>Eukaryota</taxon>
        <taxon>Viridiplantae</taxon>
        <taxon>Streptophyta</taxon>
        <taxon>Embryophyta</taxon>
        <taxon>Tracheophyta</taxon>
        <taxon>Spermatophyta</taxon>
        <taxon>Magnoliopsida</taxon>
        <taxon>eudicotyledons</taxon>
        <taxon>Gunneridae</taxon>
        <taxon>Pentapetalae</taxon>
        <taxon>asterids</taxon>
        <taxon>campanulids</taxon>
        <taxon>Asterales</taxon>
        <taxon>Asteraceae</taxon>
        <taxon>Asteroideae</taxon>
        <taxon>Anthemideae</taxon>
        <taxon>Anthemidinae</taxon>
        <taxon>Tanacetum</taxon>
    </lineage>
</organism>
<evidence type="ECO:0000256" key="1">
    <source>
        <dbReference type="SAM" id="MobiDB-lite"/>
    </source>
</evidence>
<comment type="caution">
    <text evidence="3">The sequence shown here is derived from an EMBL/GenBank/DDBJ whole genome shotgun (WGS) entry which is preliminary data.</text>
</comment>
<accession>A0A699PSS2</accession>
<feature type="domain" description="Integrase catalytic" evidence="2">
    <location>
        <begin position="1"/>
        <end position="120"/>
    </location>
</feature>
<reference evidence="3" key="1">
    <citation type="journal article" date="2019" name="Sci. Rep.">
        <title>Draft genome of Tanacetum cinerariifolium, the natural source of mosquito coil.</title>
        <authorList>
            <person name="Yamashiro T."/>
            <person name="Shiraishi A."/>
            <person name="Satake H."/>
            <person name="Nakayama K."/>
        </authorList>
    </citation>
    <scope>NUCLEOTIDE SEQUENCE</scope>
</reference>
<dbReference type="InterPro" id="IPR001584">
    <property type="entry name" value="Integrase_cat-core"/>
</dbReference>
<feature type="compositionally biased region" description="Basic and acidic residues" evidence="1">
    <location>
        <begin position="145"/>
        <end position="160"/>
    </location>
</feature>
<dbReference type="Gene3D" id="3.30.420.10">
    <property type="entry name" value="Ribonuclease H-like superfamily/Ribonuclease H"/>
    <property type="match status" value="1"/>
</dbReference>
<evidence type="ECO:0000313" key="3">
    <source>
        <dbReference type="EMBL" id="GFC54134.1"/>
    </source>
</evidence>